<evidence type="ECO:0000256" key="2">
    <source>
        <dbReference type="ARBA" id="ARBA00023002"/>
    </source>
</evidence>
<dbReference type="InterPro" id="IPR057326">
    <property type="entry name" value="KR_dom"/>
</dbReference>
<reference evidence="5 6" key="1">
    <citation type="submission" date="2020-08" db="EMBL/GenBank/DDBJ databases">
        <title>Genomic Encyclopedia of Type Strains, Phase IV (KMG-IV): sequencing the most valuable type-strain genomes for metagenomic binning, comparative biology and taxonomic classification.</title>
        <authorList>
            <person name="Goeker M."/>
        </authorList>
    </citation>
    <scope>NUCLEOTIDE SEQUENCE [LARGE SCALE GENOMIC DNA]</scope>
    <source>
        <strain evidence="5 6">DSM 23562</strain>
    </source>
</reference>
<evidence type="ECO:0000259" key="4">
    <source>
        <dbReference type="SMART" id="SM00822"/>
    </source>
</evidence>
<dbReference type="EMBL" id="JACHGW010000001">
    <property type="protein sequence ID" value="MBB6049167.1"/>
    <property type="molecule type" value="Genomic_DNA"/>
</dbReference>
<dbReference type="SUPFAM" id="SSF51735">
    <property type="entry name" value="NAD(P)-binding Rossmann-fold domains"/>
    <property type="match status" value="1"/>
</dbReference>
<feature type="domain" description="Ketoreductase" evidence="4">
    <location>
        <begin position="9"/>
        <end position="192"/>
    </location>
</feature>
<keyword evidence="2" id="KW-0560">Oxidoreductase</keyword>
<dbReference type="CDD" id="cd05233">
    <property type="entry name" value="SDR_c"/>
    <property type="match status" value="1"/>
</dbReference>
<proteinExistence type="inferred from homology"/>
<gene>
    <name evidence="5" type="ORF">HNQ39_000929</name>
</gene>
<dbReference type="GO" id="GO:0016491">
    <property type="term" value="F:oxidoreductase activity"/>
    <property type="evidence" value="ECO:0007669"/>
    <property type="project" value="UniProtKB-KW"/>
</dbReference>
<dbReference type="PRINTS" id="PR00080">
    <property type="entry name" value="SDRFAMILY"/>
</dbReference>
<evidence type="ECO:0000256" key="1">
    <source>
        <dbReference type="ARBA" id="ARBA00006484"/>
    </source>
</evidence>
<dbReference type="Gene3D" id="3.40.50.720">
    <property type="entry name" value="NAD(P)-binding Rossmann-like Domain"/>
    <property type="match status" value="1"/>
</dbReference>
<evidence type="ECO:0000256" key="3">
    <source>
        <dbReference type="RuleBase" id="RU000363"/>
    </source>
</evidence>
<dbReference type="SMART" id="SM00822">
    <property type="entry name" value="PKS_KR"/>
    <property type="match status" value="1"/>
</dbReference>
<evidence type="ECO:0000313" key="5">
    <source>
        <dbReference type="EMBL" id="MBB6049167.1"/>
    </source>
</evidence>
<organism evidence="5 6">
    <name type="scientific">Armatimonas rosea</name>
    <dbReference type="NCBI Taxonomy" id="685828"/>
    <lineage>
        <taxon>Bacteria</taxon>
        <taxon>Bacillati</taxon>
        <taxon>Armatimonadota</taxon>
        <taxon>Armatimonadia</taxon>
        <taxon>Armatimonadales</taxon>
        <taxon>Armatimonadaceae</taxon>
        <taxon>Armatimonas</taxon>
    </lineage>
</organism>
<dbReference type="AlphaFoldDB" id="A0A7W9SM44"/>
<keyword evidence="6" id="KW-1185">Reference proteome</keyword>
<dbReference type="PANTHER" id="PTHR44196">
    <property type="entry name" value="DEHYDROGENASE/REDUCTASE SDR FAMILY MEMBER 7B"/>
    <property type="match status" value="1"/>
</dbReference>
<dbReference type="GO" id="GO:0016020">
    <property type="term" value="C:membrane"/>
    <property type="evidence" value="ECO:0007669"/>
    <property type="project" value="TreeGrafter"/>
</dbReference>
<accession>A0A7W9SM44</accession>
<dbReference type="InterPro" id="IPR002347">
    <property type="entry name" value="SDR_fam"/>
</dbReference>
<comment type="similarity">
    <text evidence="1 3">Belongs to the short-chain dehydrogenases/reductases (SDR) family.</text>
</comment>
<name>A0A7W9SM44_ARMRO</name>
<dbReference type="Pfam" id="PF00106">
    <property type="entry name" value="adh_short"/>
    <property type="match status" value="1"/>
</dbReference>
<dbReference type="RefSeq" id="WP_184192783.1">
    <property type="nucleotide sequence ID" value="NZ_JACHGW010000001.1"/>
</dbReference>
<sequence length="244" mass="25647">MTNEQLLGKSILLTGATGGIGQATALQLAREGALLTLSGRSAEKLEALAASLEQETGVRPSTIVADLSRAPQVEKLLAEATAERGLDILVNAAGVGLVKPLENISPEEMTLTLAANLYGAMLLSQAAVKVMTPKKSGHILHVVGILGKAPMAQASVYCASKYGLTGFLQALRAEVSRRHNIKVTGLYLGGVDTPFYDNPAIEMKVQRDKMLSVSDAAGAILYALTQPAHLVLGELTLQPESHQL</sequence>
<protein>
    <submittedName>
        <fullName evidence="5">Short-subunit dehydrogenase</fullName>
    </submittedName>
</protein>
<comment type="caution">
    <text evidence="5">The sequence shown here is derived from an EMBL/GenBank/DDBJ whole genome shotgun (WGS) entry which is preliminary data.</text>
</comment>
<dbReference type="InterPro" id="IPR036291">
    <property type="entry name" value="NAD(P)-bd_dom_sf"/>
</dbReference>
<evidence type="ECO:0000313" key="6">
    <source>
        <dbReference type="Proteomes" id="UP000520814"/>
    </source>
</evidence>
<dbReference type="Proteomes" id="UP000520814">
    <property type="component" value="Unassembled WGS sequence"/>
</dbReference>
<dbReference type="PANTHER" id="PTHR44196:SF1">
    <property type="entry name" value="DEHYDROGENASE_REDUCTASE SDR FAMILY MEMBER 7B"/>
    <property type="match status" value="1"/>
</dbReference>
<dbReference type="PRINTS" id="PR00081">
    <property type="entry name" value="GDHRDH"/>
</dbReference>